<keyword evidence="4" id="KW-1185">Reference proteome</keyword>
<dbReference type="InterPro" id="IPR011989">
    <property type="entry name" value="ARM-like"/>
</dbReference>
<dbReference type="InterPro" id="IPR016024">
    <property type="entry name" value="ARM-type_fold"/>
</dbReference>
<dbReference type="GO" id="GO:0030089">
    <property type="term" value="C:phycobilisome"/>
    <property type="evidence" value="ECO:0007669"/>
    <property type="project" value="UniProtKB-KW"/>
</dbReference>
<keyword evidence="2" id="KW-0605">Phycobilisome</keyword>
<comment type="caution">
    <text evidence="3">The sequence shown here is derived from an EMBL/GenBank/DDBJ whole genome shotgun (WGS) entry which is preliminary data.</text>
</comment>
<dbReference type="Gene3D" id="1.25.10.10">
    <property type="entry name" value="Leucine-rich Repeat Variant"/>
    <property type="match status" value="2"/>
</dbReference>
<dbReference type="AlphaFoldDB" id="A0A928X4D7"/>
<dbReference type="RefSeq" id="WP_193992048.1">
    <property type="nucleotide sequence ID" value="NZ_JADEXP010000038.1"/>
</dbReference>
<dbReference type="PANTHER" id="PTHR12697:SF38">
    <property type="entry name" value="PBS LYASE HEAT DOMAIN PROTEIN REPEAT-CONTAINING PROTEIN"/>
    <property type="match status" value="1"/>
</dbReference>
<evidence type="ECO:0000313" key="3">
    <source>
        <dbReference type="EMBL" id="MBE9066353.1"/>
    </source>
</evidence>
<keyword evidence="1" id="KW-0042">Antenna complex</keyword>
<dbReference type="EMBL" id="JADEXP010000038">
    <property type="protein sequence ID" value="MBE9066353.1"/>
    <property type="molecule type" value="Genomic_DNA"/>
</dbReference>
<dbReference type="InterPro" id="IPR004155">
    <property type="entry name" value="PBS_lyase_HEAT"/>
</dbReference>
<reference evidence="3" key="1">
    <citation type="submission" date="2020-10" db="EMBL/GenBank/DDBJ databases">
        <authorList>
            <person name="Castelo-Branco R."/>
            <person name="Eusebio N."/>
            <person name="Adriana R."/>
            <person name="Vieira A."/>
            <person name="Brugerolle De Fraissinette N."/>
            <person name="Rezende De Castro R."/>
            <person name="Schneider M.P."/>
            <person name="Vasconcelos V."/>
            <person name="Leao P.N."/>
        </authorList>
    </citation>
    <scope>NUCLEOTIDE SEQUENCE</scope>
    <source>
        <strain evidence="3">LEGE 11479</strain>
    </source>
</reference>
<dbReference type="Pfam" id="PF13646">
    <property type="entry name" value="HEAT_2"/>
    <property type="match status" value="2"/>
</dbReference>
<accession>A0A928X4D7</accession>
<proteinExistence type="predicted"/>
<dbReference type="GO" id="GO:0016491">
    <property type="term" value="F:oxidoreductase activity"/>
    <property type="evidence" value="ECO:0007669"/>
    <property type="project" value="TreeGrafter"/>
</dbReference>
<sequence>MAHSSTEIDSDAAQQAATDMLVQRVNEQIDLLAFDESDQDTLRQLVESFADKRGLMRLRIAETLGQIGEPATPVLVAALAHHPNEVVRRACAKTLTLIADPAAIPTLVNSFLNDTDTVVQGSSVGALARTGRSAAPELLKILDDPKHPETTKGHAAWALAFMGSEAKDLLLQALNSESEAVRAAVVGAIAKVAQEEGSPDNYDILINALGDNAESVRCEAAAVLGNLAYQPAIPTLLPLLAHPNIETRKSAILAIMKIGQADTVKALETAKANETDDSLQPIFKLAISQIQKKTAANDDWD</sequence>
<dbReference type="Proteomes" id="UP000615026">
    <property type="component" value="Unassembled WGS sequence"/>
</dbReference>
<dbReference type="PANTHER" id="PTHR12697">
    <property type="entry name" value="PBS LYASE HEAT-LIKE PROTEIN"/>
    <property type="match status" value="1"/>
</dbReference>
<evidence type="ECO:0000256" key="2">
    <source>
        <dbReference type="ARBA" id="ARBA00022738"/>
    </source>
</evidence>
<dbReference type="SMART" id="SM00567">
    <property type="entry name" value="EZ_HEAT"/>
    <property type="match status" value="7"/>
</dbReference>
<evidence type="ECO:0000313" key="4">
    <source>
        <dbReference type="Proteomes" id="UP000615026"/>
    </source>
</evidence>
<evidence type="ECO:0000256" key="1">
    <source>
        <dbReference type="ARBA" id="ARBA00022549"/>
    </source>
</evidence>
<organism evidence="3 4">
    <name type="scientific">Leptolyngbya cf. ectocarpi LEGE 11479</name>
    <dbReference type="NCBI Taxonomy" id="1828722"/>
    <lineage>
        <taxon>Bacteria</taxon>
        <taxon>Bacillati</taxon>
        <taxon>Cyanobacteriota</taxon>
        <taxon>Cyanophyceae</taxon>
        <taxon>Leptolyngbyales</taxon>
        <taxon>Leptolyngbyaceae</taxon>
        <taxon>Leptolyngbya group</taxon>
        <taxon>Leptolyngbya</taxon>
    </lineage>
</organism>
<dbReference type="Pfam" id="PF03130">
    <property type="entry name" value="HEAT_PBS"/>
    <property type="match status" value="1"/>
</dbReference>
<protein>
    <submittedName>
        <fullName evidence="3">HEAT repeat domain-containing protein</fullName>
    </submittedName>
</protein>
<name>A0A928X4D7_LEPEC</name>
<gene>
    <name evidence="3" type="ORF">IQ260_06780</name>
</gene>
<dbReference type="SUPFAM" id="SSF48371">
    <property type="entry name" value="ARM repeat"/>
    <property type="match status" value="1"/>
</dbReference>